<feature type="transmembrane region" description="Helical" evidence="1">
    <location>
        <begin position="150"/>
        <end position="174"/>
    </location>
</feature>
<dbReference type="AlphaFoldDB" id="A0A8R1ELC2"/>
<organism evidence="2 3">
    <name type="scientific">Caenorhabditis japonica</name>
    <dbReference type="NCBI Taxonomy" id="281687"/>
    <lineage>
        <taxon>Eukaryota</taxon>
        <taxon>Metazoa</taxon>
        <taxon>Ecdysozoa</taxon>
        <taxon>Nematoda</taxon>
        <taxon>Chromadorea</taxon>
        <taxon>Rhabditida</taxon>
        <taxon>Rhabditina</taxon>
        <taxon>Rhabditomorpha</taxon>
        <taxon>Rhabditoidea</taxon>
        <taxon>Rhabditidae</taxon>
        <taxon>Peloderinae</taxon>
        <taxon>Caenorhabditis</taxon>
    </lineage>
</organism>
<keyword evidence="1" id="KW-0812">Transmembrane</keyword>
<keyword evidence="1" id="KW-1133">Transmembrane helix</keyword>
<feature type="transmembrane region" description="Helical" evidence="1">
    <location>
        <begin position="109"/>
        <end position="130"/>
    </location>
</feature>
<protein>
    <submittedName>
        <fullName evidence="2">Uncharacterized protein</fullName>
    </submittedName>
</protein>
<reference evidence="2" key="2">
    <citation type="submission" date="2022-06" db="UniProtKB">
        <authorList>
            <consortium name="EnsemblMetazoa"/>
        </authorList>
    </citation>
    <scope>IDENTIFICATION</scope>
    <source>
        <strain evidence="2">DF5081</strain>
    </source>
</reference>
<feature type="transmembrane region" description="Helical" evidence="1">
    <location>
        <begin position="6"/>
        <end position="30"/>
    </location>
</feature>
<feature type="transmembrane region" description="Helical" evidence="1">
    <location>
        <begin position="70"/>
        <end position="89"/>
    </location>
</feature>
<dbReference type="EnsemblMetazoa" id="CJA37483.1">
    <property type="protein sequence ID" value="CJA37483.1"/>
    <property type="gene ID" value="WBGene00213330"/>
</dbReference>
<feature type="transmembrane region" description="Helical" evidence="1">
    <location>
        <begin position="42"/>
        <end position="64"/>
    </location>
</feature>
<proteinExistence type="predicted"/>
<sequence length="219" mass="25983">MISSTEQIILAVLSTPILIAYLTALIYFVYKYTTYQPTPSKLAVSANGTLIGMLALYFCYIRLWRVVNNWSYFWFVFFFHFSLIHMSMLAKHRQSLDIPKNARFGLIRFLITLILLISTIITIFSLQYPIFPFYARFRRFHYKYTDAEKIGLKIGIWALIPYSVPIFMMVRYVWTLRLAKRLEIWRGERLVALLERGEYGWRRREVVGDKKSAFLTQIA</sequence>
<evidence type="ECO:0000256" key="1">
    <source>
        <dbReference type="SAM" id="Phobius"/>
    </source>
</evidence>
<keyword evidence="1" id="KW-0472">Membrane</keyword>
<dbReference type="Proteomes" id="UP000005237">
    <property type="component" value="Unassembled WGS sequence"/>
</dbReference>
<keyword evidence="3" id="KW-1185">Reference proteome</keyword>
<accession>A0A8R1ELC2</accession>
<evidence type="ECO:0000313" key="2">
    <source>
        <dbReference type="EnsemblMetazoa" id="CJA37483.1"/>
    </source>
</evidence>
<evidence type="ECO:0000313" key="3">
    <source>
        <dbReference type="Proteomes" id="UP000005237"/>
    </source>
</evidence>
<name>A0A8R1ELC2_CAEJA</name>
<reference evidence="3" key="1">
    <citation type="submission" date="2010-08" db="EMBL/GenBank/DDBJ databases">
        <authorList>
            <consortium name="Caenorhabditis japonica Sequencing Consortium"/>
            <person name="Wilson R.K."/>
        </authorList>
    </citation>
    <scope>NUCLEOTIDE SEQUENCE [LARGE SCALE GENOMIC DNA]</scope>
    <source>
        <strain evidence="3">DF5081</strain>
    </source>
</reference>